<dbReference type="PANTHER" id="PTHR45639:SF3">
    <property type="entry name" value="HYPOXIA UP-REGULATED PROTEIN 1"/>
    <property type="match status" value="1"/>
</dbReference>
<evidence type="ECO:0000313" key="5">
    <source>
        <dbReference type="Proteomes" id="UP000265520"/>
    </source>
</evidence>
<feature type="non-terminal residue" evidence="4">
    <location>
        <position position="174"/>
    </location>
</feature>
<sequence length="174" mass="19897">MTEMMRRCCETSKDHDFAIGASSSSSSTEVSLENENENTISNMNQYFNIIFGESANFPFLMHTVDIEVRPFVAAFMKKLWISTTAVEILGKFLVELRSMVETRLNRSIRKVVFTVPVSFSRLQVNWIHRACEMADLKVIKLMPQPIAVALCYVSHQLYAYASSHEVMDNESKKI</sequence>
<comment type="caution">
    <text evidence="4">The sequence shown here is derived from an EMBL/GenBank/DDBJ whole genome shotgun (WGS) entry which is preliminary data.</text>
</comment>
<dbReference type="GO" id="GO:0005524">
    <property type="term" value="F:ATP binding"/>
    <property type="evidence" value="ECO:0007669"/>
    <property type="project" value="UniProtKB-KW"/>
</dbReference>
<dbReference type="InterPro" id="IPR013126">
    <property type="entry name" value="Hsp_70_fam"/>
</dbReference>
<dbReference type="InterPro" id="IPR043129">
    <property type="entry name" value="ATPase_NBD"/>
</dbReference>
<dbReference type="EMBL" id="LXQA010090731">
    <property type="protein sequence ID" value="MCI14049.1"/>
    <property type="molecule type" value="Genomic_DNA"/>
</dbReference>
<dbReference type="GO" id="GO:0140662">
    <property type="term" value="F:ATP-dependent protein folding chaperone"/>
    <property type="evidence" value="ECO:0007669"/>
    <property type="project" value="InterPro"/>
</dbReference>
<reference evidence="4 5" key="1">
    <citation type="journal article" date="2018" name="Front. Plant Sci.">
        <title>Red Clover (Trifolium pratense) and Zigzag Clover (T. medium) - A Picture of Genomic Similarities and Differences.</title>
        <authorList>
            <person name="Dluhosova J."/>
            <person name="Istvanek J."/>
            <person name="Nedelnik J."/>
            <person name="Repkova J."/>
        </authorList>
    </citation>
    <scope>NUCLEOTIDE SEQUENCE [LARGE SCALE GENOMIC DNA]</scope>
    <source>
        <strain evidence="5">cv. 10/8</strain>
        <tissue evidence="4">Leaf</tissue>
    </source>
</reference>
<evidence type="ECO:0000256" key="3">
    <source>
        <dbReference type="ARBA" id="ARBA00023186"/>
    </source>
</evidence>
<dbReference type="AlphaFoldDB" id="A0A392PRC4"/>
<evidence type="ECO:0000313" key="4">
    <source>
        <dbReference type="EMBL" id="MCI14049.1"/>
    </source>
</evidence>
<dbReference type="Pfam" id="PF00012">
    <property type="entry name" value="HSP70"/>
    <property type="match status" value="1"/>
</dbReference>
<proteinExistence type="predicted"/>
<keyword evidence="3" id="KW-0143">Chaperone</keyword>
<evidence type="ECO:0000256" key="2">
    <source>
        <dbReference type="ARBA" id="ARBA00022840"/>
    </source>
</evidence>
<name>A0A392PRC4_9FABA</name>
<keyword evidence="5" id="KW-1185">Reference proteome</keyword>
<protein>
    <submittedName>
        <fullName evidence="4">Heat-shock protein</fullName>
    </submittedName>
</protein>
<dbReference type="PANTHER" id="PTHR45639">
    <property type="entry name" value="HSC70CB, ISOFORM G-RELATED"/>
    <property type="match status" value="1"/>
</dbReference>
<evidence type="ECO:0000256" key="1">
    <source>
        <dbReference type="ARBA" id="ARBA00022741"/>
    </source>
</evidence>
<dbReference type="GO" id="GO:0030968">
    <property type="term" value="P:endoplasmic reticulum unfolded protein response"/>
    <property type="evidence" value="ECO:0007669"/>
    <property type="project" value="TreeGrafter"/>
</dbReference>
<keyword evidence="1" id="KW-0547">Nucleotide-binding</keyword>
<keyword evidence="2" id="KW-0067">ATP-binding</keyword>
<dbReference type="Proteomes" id="UP000265520">
    <property type="component" value="Unassembled WGS sequence"/>
</dbReference>
<organism evidence="4 5">
    <name type="scientific">Trifolium medium</name>
    <dbReference type="NCBI Taxonomy" id="97028"/>
    <lineage>
        <taxon>Eukaryota</taxon>
        <taxon>Viridiplantae</taxon>
        <taxon>Streptophyta</taxon>
        <taxon>Embryophyta</taxon>
        <taxon>Tracheophyta</taxon>
        <taxon>Spermatophyta</taxon>
        <taxon>Magnoliopsida</taxon>
        <taxon>eudicotyledons</taxon>
        <taxon>Gunneridae</taxon>
        <taxon>Pentapetalae</taxon>
        <taxon>rosids</taxon>
        <taxon>fabids</taxon>
        <taxon>Fabales</taxon>
        <taxon>Fabaceae</taxon>
        <taxon>Papilionoideae</taxon>
        <taxon>50 kb inversion clade</taxon>
        <taxon>NPAAA clade</taxon>
        <taxon>Hologalegina</taxon>
        <taxon>IRL clade</taxon>
        <taxon>Trifolieae</taxon>
        <taxon>Trifolium</taxon>
    </lineage>
</organism>
<dbReference type="Gene3D" id="3.30.420.40">
    <property type="match status" value="1"/>
</dbReference>
<accession>A0A392PRC4</accession>
<dbReference type="GO" id="GO:0034663">
    <property type="term" value="C:endoplasmic reticulum chaperone complex"/>
    <property type="evidence" value="ECO:0007669"/>
    <property type="project" value="TreeGrafter"/>
</dbReference>
<dbReference type="SUPFAM" id="SSF53067">
    <property type="entry name" value="Actin-like ATPase domain"/>
    <property type="match status" value="1"/>
</dbReference>